<dbReference type="SUPFAM" id="SSF51735">
    <property type="entry name" value="NAD(P)-binding Rossmann-fold domains"/>
    <property type="match status" value="1"/>
</dbReference>
<comment type="similarity">
    <text evidence="1">Belongs to the short-chain dehydrogenases/reductases (SDR) family.</text>
</comment>
<sequence>MPWDPHNLPDLAGRTYAVTGATAGIGYFAAEQLASAGASVVLASRSSAKLEAARAAIRARTRDAQVDVVVVDLASLARVREAAERLSALPMLDGIFLNGGSMTLTRGGLTTDGLPDLVGTHAVANFALVAGVLDRLSETARKTGRDARIVHASTGFVKRWKPQIADLRDVPRSPVLAYTQAKTATEVFAYELDRRLRAAASPVRSLVAHPGVGVDAKTPERAGVRDHTTRYQRNPFTPWAQGKDAAAWPGVRALVDPEAEGGGFFGPQNGIRGVPVRVEPLVHTVAPPEGVAEALWRQLERLAGVELRLPVER</sequence>
<dbReference type="PANTHER" id="PTHR24320:SF148">
    <property type="entry name" value="NAD(P)-BINDING ROSSMANN-FOLD SUPERFAMILY PROTEIN"/>
    <property type="match status" value="1"/>
</dbReference>
<name>A0A939TPC6_9MICO</name>
<dbReference type="AlphaFoldDB" id="A0A939TPC6"/>
<evidence type="ECO:0000313" key="4">
    <source>
        <dbReference type="Proteomes" id="UP000680132"/>
    </source>
</evidence>
<dbReference type="GO" id="GO:0016491">
    <property type="term" value="F:oxidoreductase activity"/>
    <property type="evidence" value="ECO:0007669"/>
    <property type="project" value="UniProtKB-KW"/>
</dbReference>
<protein>
    <submittedName>
        <fullName evidence="3">SDR family NAD(P)-dependent oxidoreductase</fullName>
    </submittedName>
</protein>
<comment type="caution">
    <text evidence="3">The sequence shown here is derived from an EMBL/GenBank/DDBJ whole genome shotgun (WGS) entry which is preliminary data.</text>
</comment>
<evidence type="ECO:0000256" key="2">
    <source>
        <dbReference type="ARBA" id="ARBA00023002"/>
    </source>
</evidence>
<dbReference type="RefSeq" id="WP_208499947.1">
    <property type="nucleotide sequence ID" value="NZ_JAGFOA010000001.1"/>
</dbReference>
<dbReference type="Proteomes" id="UP000680132">
    <property type="component" value="Unassembled WGS sequence"/>
</dbReference>
<organism evidence="3 4">
    <name type="scientific">Microbacterium stercoris</name>
    <dbReference type="NCBI Taxonomy" id="2820289"/>
    <lineage>
        <taxon>Bacteria</taxon>
        <taxon>Bacillati</taxon>
        <taxon>Actinomycetota</taxon>
        <taxon>Actinomycetes</taxon>
        <taxon>Micrococcales</taxon>
        <taxon>Microbacteriaceae</taxon>
        <taxon>Microbacterium</taxon>
    </lineage>
</organism>
<dbReference type="Gene3D" id="3.40.50.720">
    <property type="entry name" value="NAD(P)-binding Rossmann-like Domain"/>
    <property type="match status" value="1"/>
</dbReference>
<keyword evidence="2" id="KW-0560">Oxidoreductase</keyword>
<dbReference type="InterPro" id="IPR036291">
    <property type="entry name" value="NAD(P)-bd_dom_sf"/>
</dbReference>
<proteinExistence type="inferred from homology"/>
<evidence type="ECO:0000256" key="1">
    <source>
        <dbReference type="ARBA" id="ARBA00006484"/>
    </source>
</evidence>
<evidence type="ECO:0000313" key="3">
    <source>
        <dbReference type="EMBL" id="MBO3662250.1"/>
    </source>
</evidence>
<dbReference type="InterPro" id="IPR002347">
    <property type="entry name" value="SDR_fam"/>
</dbReference>
<dbReference type="EMBL" id="JAGFOA010000001">
    <property type="protein sequence ID" value="MBO3662250.1"/>
    <property type="molecule type" value="Genomic_DNA"/>
</dbReference>
<accession>A0A939TPC6</accession>
<reference evidence="3" key="1">
    <citation type="submission" date="2021-03" db="EMBL/GenBank/DDBJ databases">
        <title>Microbacterium sp. nov., a novel actinobacterium isolated from cow dung.</title>
        <authorList>
            <person name="Zhang L."/>
        </authorList>
    </citation>
    <scope>NUCLEOTIDE SEQUENCE</scope>
    <source>
        <strain evidence="3">NEAU-LLB</strain>
    </source>
</reference>
<gene>
    <name evidence="3" type="ORF">J5V96_01850</name>
</gene>
<dbReference type="PANTHER" id="PTHR24320">
    <property type="entry name" value="RETINOL DEHYDROGENASE"/>
    <property type="match status" value="1"/>
</dbReference>
<dbReference type="Pfam" id="PF00106">
    <property type="entry name" value="adh_short"/>
    <property type="match status" value="1"/>
</dbReference>
<keyword evidence="4" id="KW-1185">Reference proteome</keyword>